<dbReference type="GO" id="GO:0016705">
    <property type="term" value="F:oxidoreductase activity, acting on paired donors, with incorporation or reduction of molecular oxygen"/>
    <property type="evidence" value="ECO:0007669"/>
    <property type="project" value="InterPro"/>
</dbReference>
<dbReference type="PANTHER" id="PTHR24286">
    <property type="entry name" value="CYTOCHROME P450 26"/>
    <property type="match status" value="1"/>
</dbReference>
<dbReference type="PRINTS" id="PR00463">
    <property type="entry name" value="EP450I"/>
</dbReference>
<evidence type="ECO:0000313" key="11">
    <source>
        <dbReference type="Proteomes" id="UP000182054"/>
    </source>
</evidence>
<evidence type="ECO:0000313" key="10">
    <source>
        <dbReference type="EMBL" id="SFA52252.1"/>
    </source>
</evidence>
<organism evidence="10 11">
    <name type="scientific">Rhodococcoides kroppenstedtii</name>
    <dbReference type="NCBI Taxonomy" id="293050"/>
    <lineage>
        <taxon>Bacteria</taxon>
        <taxon>Bacillati</taxon>
        <taxon>Actinomycetota</taxon>
        <taxon>Actinomycetes</taxon>
        <taxon>Mycobacteriales</taxon>
        <taxon>Nocardiaceae</taxon>
        <taxon>Rhodococcoides</taxon>
    </lineage>
</organism>
<evidence type="ECO:0000256" key="7">
    <source>
        <dbReference type="ARBA" id="ARBA00023033"/>
    </source>
</evidence>
<protein>
    <submittedName>
        <fullName evidence="10">Cytochrome P450</fullName>
    </submittedName>
</protein>
<dbReference type="AlphaFoldDB" id="A0A1I0TKD8"/>
<name>A0A1I0TKD8_9NOCA</name>
<dbReference type="GO" id="GO:0020037">
    <property type="term" value="F:heme binding"/>
    <property type="evidence" value="ECO:0007669"/>
    <property type="project" value="InterPro"/>
</dbReference>
<dbReference type="InterPro" id="IPR001128">
    <property type="entry name" value="Cyt_P450"/>
</dbReference>
<dbReference type="PANTHER" id="PTHR24286:SF24">
    <property type="entry name" value="LANOSTEROL 14-ALPHA DEMETHYLASE"/>
    <property type="match status" value="1"/>
</dbReference>
<dbReference type="InterPro" id="IPR002401">
    <property type="entry name" value="Cyt_P450_E_grp-I"/>
</dbReference>
<evidence type="ECO:0000256" key="2">
    <source>
        <dbReference type="ARBA" id="ARBA00010617"/>
    </source>
</evidence>
<comment type="similarity">
    <text evidence="2 9">Belongs to the cytochrome P450 family.</text>
</comment>
<keyword evidence="3 8" id="KW-0349">Heme</keyword>
<accession>A0A1I0TKD8</accession>
<evidence type="ECO:0000256" key="6">
    <source>
        <dbReference type="ARBA" id="ARBA00023004"/>
    </source>
</evidence>
<dbReference type="OrthoDB" id="9764248at2"/>
<gene>
    <name evidence="10" type="ORF">SAMN05444374_107120</name>
</gene>
<dbReference type="GeneID" id="85486043"/>
<dbReference type="GO" id="GO:0005506">
    <property type="term" value="F:iron ion binding"/>
    <property type="evidence" value="ECO:0007669"/>
    <property type="project" value="InterPro"/>
</dbReference>
<evidence type="ECO:0000256" key="3">
    <source>
        <dbReference type="ARBA" id="ARBA00022617"/>
    </source>
</evidence>
<dbReference type="SUPFAM" id="SSF48264">
    <property type="entry name" value="Cytochrome P450"/>
    <property type="match status" value="1"/>
</dbReference>
<evidence type="ECO:0000256" key="9">
    <source>
        <dbReference type="RuleBase" id="RU000461"/>
    </source>
</evidence>
<dbReference type="Pfam" id="PF00067">
    <property type="entry name" value="p450"/>
    <property type="match status" value="1"/>
</dbReference>
<dbReference type="InterPro" id="IPR036396">
    <property type="entry name" value="Cyt_P450_sf"/>
</dbReference>
<evidence type="ECO:0000256" key="4">
    <source>
        <dbReference type="ARBA" id="ARBA00022723"/>
    </source>
</evidence>
<keyword evidence="5 9" id="KW-0560">Oxidoreductase</keyword>
<proteinExistence type="inferred from homology"/>
<keyword evidence="4 8" id="KW-0479">Metal-binding</keyword>
<reference evidence="10 11" key="1">
    <citation type="submission" date="2016-10" db="EMBL/GenBank/DDBJ databases">
        <authorList>
            <person name="de Groot N.N."/>
        </authorList>
    </citation>
    <scope>NUCLEOTIDE SEQUENCE [LARGE SCALE GENOMIC DNA]</scope>
    <source>
        <strain evidence="10 11">DSM 44908</strain>
    </source>
</reference>
<sequence>MAHALAAPPVDSGLRPVPGARSIPWIGETLRYIRDPLALWSAQYEAYGPVSWSVMAGRRVVTVLGADGCEQVLTNRDKALGNKDAWRPLIGPFFDGGLMLMDAGEHRTNRRLLQQAFSKERLADYTATMHPLIERGVREWQPSTDFRVYPATKNLTLGLATEVFMGGVDPDDDRLPRVNAAFVDCVQAATALVRANVPGGRWRRGLRGRRYLESFLRDYLPRRRAGSGTDLFSVLARLEDEHGTRFSDDAIVDHMVFLLMAAHDTSTITVSTMVDQLGRHPEWQERCRQQSLAVGDDVTDPEVRAQLTDLAAVMKESLRILAPLPTMVRWTLRDTEIQGHFVPADTMVAATPHWTHHDATWWPDPERWDPSRFDGRPLPHKYAWQPFGGGVHTCLGQFFSQIEIVMVLHHLLRTFTWTVPNPSATPIDFTSLPYPRDGQPIDLRRLGRFSDRADPGGPSA</sequence>
<comment type="cofactor">
    <cofactor evidence="1 8">
        <name>heme</name>
        <dbReference type="ChEBI" id="CHEBI:30413"/>
    </cofactor>
</comment>
<keyword evidence="7 9" id="KW-0503">Monooxygenase</keyword>
<dbReference type="PROSITE" id="PS00086">
    <property type="entry name" value="CYTOCHROME_P450"/>
    <property type="match status" value="1"/>
</dbReference>
<dbReference type="GO" id="GO:0016125">
    <property type="term" value="P:sterol metabolic process"/>
    <property type="evidence" value="ECO:0007669"/>
    <property type="project" value="TreeGrafter"/>
</dbReference>
<dbReference type="Proteomes" id="UP000182054">
    <property type="component" value="Unassembled WGS sequence"/>
</dbReference>
<evidence type="ECO:0000256" key="8">
    <source>
        <dbReference type="PIRSR" id="PIRSR602401-1"/>
    </source>
</evidence>
<dbReference type="GO" id="GO:0004497">
    <property type="term" value="F:monooxygenase activity"/>
    <property type="evidence" value="ECO:0007669"/>
    <property type="project" value="UniProtKB-KW"/>
</dbReference>
<dbReference type="EMBL" id="FOJN01000007">
    <property type="protein sequence ID" value="SFA52252.1"/>
    <property type="molecule type" value="Genomic_DNA"/>
</dbReference>
<dbReference type="RefSeq" id="WP_068360773.1">
    <property type="nucleotide sequence ID" value="NZ_FOJN01000007.1"/>
</dbReference>
<keyword evidence="6 8" id="KW-0408">Iron</keyword>
<dbReference type="InterPro" id="IPR017972">
    <property type="entry name" value="Cyt_P450_CS"/>
</dbReference>
<evidence type="ECO:0000256" key="5">
    <source>
        <dbReference type="ARBA" id="ARBA00023002"/>
    </source>
</evidence>
<feature type="binding site" description="axial binding residue" evidence="8">
    <location>
        <position position="394"/>
    </location>
    <ligand>
        <name>heme</name>
        <dbReference type="ChEBI" id="CHEBI:30413"/>
    </ligand>
    <ligandPart>
        <name>Fe</name>
        <dbReference type="ChEBI" id="CHEBI:18248"/>
    </ligandPart>
</feature>
<evidence type="ECO:0000256" key="1">
    <source>
        <dbReference type="ARBA" id="ARBA00001971"/>
    </source>
</evidence>
<dbReference type="Gene3D" id="1.10.630.10">
    <property type="entry name" value="Cytochrome P450"/>
    <property type="match status" value="1"/>
</dbReference>